<gene>
    <name evidence="2" type="ORF">SAMN05445850_4761</name>
</gene>
<feature type="region of interest" description="Disordered" evidence="1">
    <location>
        <begin position="151"/>
        <end position="185"/>
    </location>
</feature>
<protein>
    <submittedName>
        <fullName evidence="2">Uncharacterized protein</fullName>
    </submittedName>
</protein>
<feature type="compositionally biased region" description="Basic and acidic residues" evidence="1">
    <location>
        <begin position="174"/>
        <end position="185"/>
    </location>
</feature>
<feature type="compositionally biased region" description="Low complexity" evidence="1">
    <location>
        <begin position="164"/>
        <end position="173"/>
    </location>
</feature>
<dbReference type="Proteomes" id="UP000199365">
    <property type="component" value="Unassembled WGS sequence"/>
</dbReference>
<name>A0A1H1JFQ7_9BURK</name>
<dbReference type="AlphaFoldDB" id="A0A1H1JFQ7"/>
<feature type="compositionally biased region" description="Basic residues" evidence="1">
    <location>
        <begin position="151"/>
        <end position="163"/>
    </location>
</feature>
<keyword evidence="3" id="KW-1185">Reference proteome</keyword>
<evidence type="ECO:0000313" key="2">
    <source>
        <dbReference type="EMBL" id="SDR48846.1"/>
    </source>
</evidence>
<evidence type="ECO:0000313" key="3">
    <source>
        <dbReference type="Proteomes" id="UP000199365"/>
    </source>
</evidence>
<accession>A0A1H1JFQ7</accession>
<evidence type="ECO:0000256" key="1">
    <source>
        <dbReference type="SAM" id="MobiDB-lite"/>
    </source>
</evidence>
<reference evidence="3" key="1">
    <citation type="submission" date="2016-10" db="EMBL/GenBank/DDBJ databases">
        <authorList>
            <person name="Varghese N."/>
            <person name="Submissions S."/>
        </authorList>
    </citation>
    <scope>NUCLEOTIDE SEQUENCE [LARGE SCALE GENOMIC DNA]</scope>
    <source>
        <strain evidence="3">DUS833</strain>
    </source>
</reference>
<dbReference type="EMBL" id="FNKX01000002">
    <property type="protein sequence ID" value="SDR48846.1"/>
    <property type="molecule type" value="Genomic_DNA"/>
</dbReference>
<dbReference type="STRING" id="157910.SAMN05445850_4761"/>
<organism evidence="2 3">
    <name type="scientific">Paraburkholderia tuberum</name>
    <dbReference type="NCBI Taxonomy" id="157910"/>
    <lineage>
        <taxon>Bacteria</taxon>
        <taxon>Pseudomonadati</taxon>
        <taxon>Pseudomonadota</taxon>
        <taxon>Betaproteobacteria</taxon>
        <taxon>Burkholderiales</taxon>
        <taxon>Burkholderiaceae</taxon>
        <taxon>Paraburkholderia</taxon>
    </lineage>
</organism>
<sequence>MRKLGAAAPLQCASLCESVHVAMKLCGARREFNGTLIASCKSLERRSFRWKATAKRRLQRQEVFDPCTSDQPIAARIVSLLDGDSLDAVYRDWPRSDAAPMARVSRSADTARSRDRGWETYVDDCANLFFRRNCLEDLPPVLTGNRYTARRRTPGRRLRRAGRARSASRAGSSGHRDTASCRGRRVDERGRQSFCARRGGSSAFVDPALLAGYRESRDAAGIRFGDALDEALAATPVIAVT</sequence>
<proteinExistence type="predicted"/>